<name>A0AAW0N002_9GOBI</name>
<dbReference type="Proteomes" id="UP001460270">
    <property type="component" value="Unassembled WGS sequence"/>
</dbReference>
<dbReference type="Pfam" id="PF12739">
    <property type="entry name" value="TRAPPC-Trs85"/>
    <property type="match status" value="1"/>
</dbReference>
<organism evidence="2 3">
    <name type="scientific">Mugilogobius chulae</name>
    <name type="common">yellowstripe goby</name>
    <dbReference type="NCBI Taxonomy" id="88201"/>
    <lineage>
        <taxon>Eukaryota</taxon>
        <taxon>Metazoa</taxon>
        <taxon>Chordata</taxon>
        <taxon>Craniata</taxon>
        <taxon>Vertebrata</taxon>
        <taxon>Euteleostomi</taxon>
        <taxon>Actinopterygii</taxon>
        <taxon>Neopterygii</taxon>
        <taxon>Teleostei</taxon>
        <taxon>Neoteleostei</taxon>
        <taxon>Acanthomorphata</taxon>
        <taxon>Gobiaria</taxon>
        <taxon>Gobiiformes</taxon>
        <taxon>Gobioidei</taxon>
        <taxon>Gobiidae</taxon>
        <taxon>Gobionellinae</taxon>
        <taxon>Mugilogobius</taxon>
    </lineage>
</organism>
<feature type="compositionally biased region" description="Low complexity" evidence="1">
    <location>
        <begin position="353"/>
        <end position="365"/>
    </location>
</feature>
<evidence type="ECO:0000256" key="1">
    <source>
        <dbReference type="SAM" id="MobiDB-lite"/>
    </source>
</evidence>
<dbReference type="AlphaFoldDB" id="A0AAW0N002"/>
<comment type="caution">
    <text evidence="2">The sequence shown here is derived from an EMBL/GenBank/DDBJ whole genome shotgun (WGS) entry which is preliminary data.</text>
</comment>
<gene>
    <name evidence="2" type="ORF">WMY93_024561</name>
</gene>
<reference evidence="3" key="1">
    <citation type="submission" date="2024-04" db="EMBL/GenBank/DDBJ databases">
        <title>Salinicola lusitanus LLJ914,a marine bacterium isolated from the Okinawa Trough.</title>
        <authorList>
            <person name="Li J."/>
        </authorList>
    </citation>
    <scope>NUCLEOTIDE SEQUENCE [LARGE SCALE GENOMIC DNA]</scope>
</reference>
<evidence type="ECO:0000313" key="2">
    <source>
        <dbReference type="EMBL" id="KAK7889001.1"/>
    </source>
</evidence>
<dbReference type="PANTHER" id="PTHR12975:SF6">
    <property type="entry name" value="TRAFFICKING PROTEIN PARTICLE COMPLEX SUBUNIT 8"/>
    <property type="match status" value="1"/>
</dbReference>
<dbReference type="GO" id="GO:1990072">
    <property type="term" value="C:TRAPPIII protein complex"/>
    <property type="evidence" value="ECO:0007669"/>
    <property type="project" value="TreeGrafter"/>
</dbReference>
<dbReference type="PANTHER" id="PTHR12975">
    <property type="entry name" value="TRANSPORT PROTEIN TRAPP"/>
    <property type="match status" value="1"/>
</dbReference>
<keyword evidence="3" id="KW-1185">Reference proteome</keyword>
<dbReference type="InterPro" id="IPR024420">
    <property type="entry name" value="TRAPP_III_complex_Trs85"/>
</dbReference>
<accession>A0AAW0N002</accession>
<protein>
    <recommendedName>
        <fullName evidence="4">Trafficking protein particle complex 8</fullName>
    </recommendedName>
</protein>
<sequence>MVVCSVQRLILRLNRAAPSLTPEPVFCELAPHVYPRSRICPRENQKLGGRLDLSVPRDGSAHTPGHDHLSRAKQAALPGLKAALPPPLPELTSPRELNALAMAQCVQSVQELVQDSFTPMVAVLCSEEADRVSRRNRLSFSELLRPFCRLTSEGHIRDPNNALLQVKGLRISINSLSPSLKAPLTSLSQAQRNTLHHIVLSSQPQEGALCNITAGDYQLSFTGTTPWFEAYREAFLQTMPSSDHEFLNHYLASVPQPLSQEQHQVQHSGEYSSPKWFIPNTLKYYVLVHDVSQGDDHRAETVYEDMKQRYGTQGCYLLKINSRSEGTSEEEQIPDPWSQYLHKSYLHVPEGDSASTSAPAESSEQGEGGEKSDLQSQALDPALSTCDSSRRTSDSTCGAPGGHGACLTLNDHDRIRQFIQEFTFRGLLPHIEKNIRQLNDQLVSRKGLSRSLFTATKKWFGGGKAPEKSVSEPKSTFGLLYPPEAPELQIRKMADLCFLVQHYELAYNCYHTAKKDFLSDQAMLYAAGALEMAAVSAFLQQGAPRPYPAHYMDTAIQTYKDTCRNMVLAERCTLLSVES</sequence>
<proteinExistence type="predicted"/>
<feature type="region of interest" description="Disordered" evidence="1">
    <location>
        <begin position="349"/>
        <end position="401"/>
    </location>
</feature>
<evidence type="ECO:0008006" key="4">
    <source>
        <dbReference type="Google" id="ProtNLM"/>
    </source>
</evidence>
<evidence type="ECO:0000313" key="3">
    <source>
        <dbReference type="Proteomes" id="UP001460270"/>
    </source>
</evidence>
<dbReference type="EMBL" id="JBBPFD010000018">
    <property type="protein sequence ID" value="KAK7889001.1"/>
    <property type="molecule type" value="Genomic_DNA"/>
</dbReference>